<feature type="transmembrane region" description="Helical" evidence="9">
    <location>
        <begin position="575"/>
        <end position="597"/>
    </location>
</feature>
<evidence type="ECO:0000256" key="2">
    <source>
        <dbReference type="ARBA" id="ARBA00008335"/>
    </source>
</evidence>
<comment type="subcellular location">
    <subcellularLocation>
        <location evidence="1">Membrane</location>
        <topology evidence="1">Multi-pass membrane protein</topology>
    </subcellularLocation>
</comment>
<dbReference type="STRING" id="503106.A0A218YVW2"/>
<gene>
    <name evidence="10" type="ORF">B2J93_8546</name>
</gene>
<comment type="caution">
    <text evidence="10">The sequence shown here is derived from an EMBL/GenBank/DDBJ whole genome shotgun (WGS) entry which is preliminary data.</text>
</comment>
<keyword evidence="3" id="KW-0813">Transport</keyword>
<name>A0A218YVW2_9HELO</name>
<feature type="transmembrane region" description="Helical" evidence="9">
    <location>
        <begin position="150"/>
        <end position="169"/>
    </location>
</feature>
<dbReference type="Gene3D" id="1.20.1250.20">
    <property type="entry name" value="MFS general substrate transporter like domains"/>
    <property type="match status" value="2"/>
</dbReference>
<feature type="compositionally biased region" description="Basic and acidic residues" evidence="8">
    <location>
        <begin position="1"/>
        <end position="11"/>
    </location>
</feature>
<accession>A0A218YVW2</accession>
<evidence type="ECO:0000256" key="8">
    <source>
        <dbReference type="SAM" id="MobiDB-lite"/>
    </source>
</evidence>
<keyword evidence="6" id="KW-0406">Ion transport</keyword>
<feature type="transmembrane region" description="Helical" evidence="9">
    <location>
        <begin position="291"/>
        <end position="318"/>
    </location>
</feature>
<proteinExistence type="inferred from homology"/>
<dbReference type="InterPro" id="IPR011701">
    <property type="entry name" value="MFS"/>
</dbReference>
<dbReference type="PANTHER" id="PTHR23501:SF87">
    <property type="entry name" value="SIDEROPHORE IRON TRANSPORTER 2"/>
    <property type="match status" value="1"/>
</dbReference>
<evidence type="ECO:0000313" key="10">
    <source>
        <dbReference type="EMBL" id="OWO99926.1"/>
    </source>
</evidence>
<feature type="transmembrane region" description="Helical" evidence="9">
    <location>
        <begin position="244"/>
        <end position="264"/>
    </location>
</feature>
<evidence type="ECO:0000256" key="7">
    <source>
        <dbReference type="ARBA" id="ARBA00023136"/>
    </source>
</evidence>
<evidence type="ECO:0000313" key="11">
    <source>
        <dbReference type="Proteomes" id="UP000242519"/>
    </source>
</evidence>
<dbReference type="AlphaFoldDB" id="A0A218YVW2"/>
<evidence type="ECO:0000256" key="4">
    <source>
        <dbReference type="ARBA" id="ARBA00022692"/>
    </source>
</evidence>
<evidence type="ECO:0000256" key="9">
    <source>
        <dbReference type="SAM" id="Phobius"/>
    </source>
</evidence>
<dbReference type="InParanoid" id="A0A218YVW2"/>
<dbReference type="GO" id="GO:0015343">
    <property type="term" value="F:siderophore-iron transmembrane transporter activity"/>
    <property type="evidence" value="ECO:0007669"/>
    <property type="project" value="TreeGrafter"/>
</dbReference>
<reference evidence="10 11" key="1">
    <citation type="submission" date="2017-04" db="EMBL/GenBank/DDBJ databases">
        <title>Draft genome sequence of Marssonina coronaria NL1: causal agent of apple blotch.</title>
        <authorList>
            <person name="Cheng Q."/>
        </authorList>
    </citation>
    <scope>NUCLEOTIDE SEQUENCE [LARGE SCALE GENOMIC DNA]</scope>
    <source>
        <strain evidence="10 11">NL1</strain>
    </source>
</reference>
<feature type="transmembrane region" description="Helical" evidence="9">
    <location>
        <begin position="120"/>
        <end position="138"/>
    </location>
</feature>
<sequence>MESDRAGHMEDVPLGELGEGRKDTGTSVGSGGPPDGRGAKRPSDIDVEASSGNRNGSIGADTAPQNAQAGVRNIEAIATTWTAWGLVIAYASLFLTAFTVSLEGQVVQSLSVFATSSFQAHSLISTVYVVQGVVNAVIKPPMAKVADVFGRLEAFSFSVLLYIIGYVQMAASHNVETYAAAQIFYSAGNTGLQVLQQVFIADTSDLLNRALWSSLPDIPFLITVWVGPLVGDDLLRTTSWRWGYGMWCVLLPLTFVPLALTLSVNNKKAKRLGLTTEPQLRRMGFMQASQYLWVELDIGGIVLLSAAFALILIPLTIAPKQSNGWSSGDIIAMIVAGAVCLIAFLAWEAVTKLVPYPLVPPYLFKTGTFSAGCGVGFFYFMAFYLSVQPYFYSYLLVVQHVSIPAASHITQTFSFTSTVASIAVSFLIKYTKFYKPYVVAGVCIYILGLGLMIKYRSEGVSTGALVGTQIAVGIGGGMLNVSAQLGVQASTDHRHVAVATAVYLTCVELGGAVGSAVSGAVWGRNIPRKLALYLPASAAGRASDIYNDITVATSYAAGTPERAAIDRAYNETMRILLIIAVGVAVPLLFFSAMMSSYRLDELKQNVKGRVVGDAVRDGQGVEAVREEEMGRRR</sequence>
<dbReference type="Pfam" id="PF07690">
    <property type="entry name" value="MFS_1"/>
    <property type="match status" value="1"/>
</dbReference>
<evidence type="ECO:0000256" key="1">
    <source>
        <dbReference type="ARBA" id="ARBA00004141"/>
    </source>
</evidence>
<dbReference type="EMBL" id="MZNU01000341">
    <property type="protein sequence ID" value="OWO99926.1"/>
    <property type="molecule type" value="Genomic_DNA"/>
</dbReference>
<feature type="transmembrane region" description="Helical" evidence="9">
    <location>
        <begin position="330"/>
        <end position="350"/>
    </location>
</feature>
<comment type="similarity">
    <text evidence="2">Belongs to the major facilitator superfamily.</text>
</comment>
<dbReference type="Proteomes" id="UP000242519">
    <property type="component" value="Unassembled WGS sequence"/>
</dbReference>
<dbReference type="SUPFAM" id="SSF103473">
    <property type="entry name" value="MFS general substrate transporter"/>
    <property type="match status" value="1"/>
</dbReference>
<evidence type="ECO:0000256" key="5">
    <source>
        <dbReference type="ARBA" id="ARBA00022989"/>
    </source>
</evidence>
<feature type="region of interest" description="Disordered" evidence="8">
    <location>
        <begin position="1"/>
        <end position="64"/>
    </location>
</feature>
<keyword evidence="4 9" id="KW-0812">Transmembrane</keyword>
<keyword evidence="11" id="KW-1185">Reference proteome</keyword>
<organism evidence="10 11">
    <name type="scientific">Diplocarpon coronariae</name>
    <dbReference type="NCBI Taxonomy" id="2795749"/>
    <lineage>
        <taxon>Eukaryota</taxon>
        <taxon>Fungi</taxon>
        <taxon>Dikarya</taxon>
        <taxon>Ascomycota</taxon>
        <taxon>Pezizomycotina</taxon>
        <taxon>Leotiomycetes</taxon>
        <taxon>Helotiales</taxon>
        <taxon>Drepanopezizaceae</taxon>
        <taxon>Diplocarpon</taxon>
    </lineage>
</organism>
<keyword evidence="7 9" id="KW-0472">Membrane</keyword>
<feature type="transmembrane region" description="Helical" evidence="9">
    <location>
        <begin position="437"/>
        <end position="455"/>
    </location>
</feature>
<dbReference type="GO" id="GO:0005886">
    <property type="term" value="C:plasma membrane"/>
    <property type="evidence" value="ECO:0007669"/>
    <property type="project" value="TreeGrafter"/>
</dbReference>
<evidence type="ECO:0000256" key="6">
    <source>
        <dbReference type="ARBA" id="ARBA00023065"/>
    </source>
</evidence>
<evidence type="ECO:0008006" key="12">
    <source>
        <dbReference type="Google" id="ProtNLM"/>
    </source>
</evidence>
<feature type="transmembrane region" description="Helical" evidence="9">
    <location>
        <begin position="362"/>
        <end position="385"/>
    </location>
</feature>
<dbReference type="PANTHER" id="PTHR23501">
    <property type="entry name" value="MAJOR FACILITATOR SUPERFAMILY"/>
    <property type="match status" value="1"/>
</dbReference>
<evidence type="ECO:0000256" key="3">
    <source>
        <dbReference type="ARBA" id="ARBA00022448"/>
    </source>
</evidence>
<feature type="transmembrane region" description="Helical" evidence="9">
    <location>
        <begin position="81"/>
        <end position="100"/>
    </location>
</feature>
<feature type="transmembrane region" description="Helical" evidence="9">
    <location>
        <begin position="405"/>
        <end position="428"/>
    </location>
</feature>
<protein>
    <recommendedName>
        <fullName evidence="12">Major facilitator superfamily (MFS) profile domain-containing protein</fullName>
    </recommendedName>
</protein>
<dbReference type="OrthoDB" id="2241241at2759"/>
<keyword evidence="5 9" id="KW-1133">Transmembrane helix</keyword>
<dbReference type="InterPro" id="IPR036259">
    <property type="entry name" value="MFS_trans_sf"/>
</dbReference>
<dbReference type="FunFam" id="1.20.1250.20:FF:000197">
    <property type="entry name" value="Siderophore iron transporter 1"/>
    <property type="match status" value="1"/>
</dbReference>